<evidence type="ECO:0000256" key="1">
    <source>
        <dbReference type="ARBA" id="ARBA00008279"/>
    </source>
</evidence>
<dbReference type="GO" id="GO:0005525">
    <property type="term" value="F:GTP binding"/>
    <property type="evidence" value="ECO:0007669"/>
    <property type="project" value="UniProtKB-KW"/>
</dbReference>
<dbReference type="FunFam" id="3.40.50.300:FF:000040">
    <property type="entry name" value="GTPase Der"/>
    <property type="match status" value="1"/>
</dbReference>
<evidence type="ECO:0000256" key="2">
    <source>
        <dbReference type="ARBA" id="ARBA00020953"/>
    </source>
</evidence>
<dbReference type="NCBIfam" id="TIGR00231">
    <property type="entry name" value="small_GTP"/>
    <property type="match status" value="1"/>
</dbReference>
<dbReference type="PANTHER" id="PTHR43834:SF2">
    <property type="entry name" value="GTPASE DER"/>
    <property type="match status" value="1"/>
</dbReference>
<dbReference type="PROSITE" id="PS51712">
    <property type="entry name" value="G_ENGA"/>
    <property type="match status" value="1"/>
</dbReference>
<evidence type="ECO:0000313" key="11">
    <source>
        <dbReference type="RefSeq" id="XP_038974771.1"/>
    </source>
</evidence>
<dbReference type="Gene3D" id="3.30.300.20">
    <property type="match status" value="1"/>
</dbReference>
<feature type="compositionally biased region" description="Low complexity" evidence="8">
    <location>
        <begin position="1"/>
        <end position="14"/>
    </location>
</feature>
<dbReference type="AlphaFoldDB" id="A0A8B8ZKQ5"/>
<evidence type="ECO:0000256" key="5">
    <source>
        <dbReference type="ARBA" id="ARBA00022741"/>
    </source>
</evidence>
<dbReference type="InterPro" id="IPR006073">
    <property type="entry name" value="GTP-bd"/>
</dbReference>
<name>A0A8B8ZKQ5_PHODC</name>
<evidence type="ECO:0000313" key="10">
    <source>
        <dbReference type="Proteomes" id="UP000228380"/>
    </source>
</evidence>
<dbReference type="Gene3D" id="3.40.50.300">
    <property type="entry name" value="P-loop containing nucleotide triphosphate hydrolases"/>
    <property type="match status" value="2"/>
</dbReference>
<reference evidence="11" key="1">
    <citation type="submission" date="2025-08" db="UniProtKB">
        <authorList>
            <consortium name="RefSeq"/>
        </authorList>
    </citation>
    <scope>IDENTIFICATION</scope>
    <source>
        <tissue evidence="11">Young leaves</tissue>
    </source>
</reference>
<dbReference type="InterPro" id="IPR016484">
    <property type="entry name" value="GTPase_Der"/>
</dbReference>
<dbReference type="Pfam" id="PF01926">
    <property type="entry name" value="MMR_HSR1"/>
    <property type="match status" value="2"/>
</dbReference>
<organism evidence="10 11">
    <name type="scientific">Phoenix dactylifera</name>
    <name type="common">Date palm</name>
    <dbReference type="NCBI Taxonomy" id="42345"/>
    <lineage>
        <taxon>Eukaryota</taxon>
        <taxon>Viridiplantae</taxon>
        <taxon>Streptophyta</taxon>
        <taxon>Embryophyta</taxon>
        <taxon>Tracheophyta</taxon>
        <taxon>Spermatophyta</taxon>
        <taxon>Magnoliopsida</taxon>
        <taxon>Liliopsida</taxon>
        <taxon>Arecaceae</taxon>
        <taxon>Coryphoideae</taxon>
        <taxon>Phoeniceae</taxon>
        <taxon>Phoenix</taxon>
    </lineage>
</organism>
<dbReference type="InterPro" id="IPR005225">
    <property type="entry name" value="Small_GTP-bd"/>
</dbReference>
<dbReference type="FunFam" id="3.40.50.300:FF:001185">
    <property type="entry name" value="GTPase Der"/>
    <property type="match status" value="1"/>
</dbReference>
<evidence type="ECO:0000256" key="8">
    <source>
        <dbReference type="SAM" id="MobiDB-lite"/>
    </source>
</evidence>
<sequence length="657" mass="72030">MASSSPALHTSSLSRVSTRPTAPCFPPSCLSPVLIRKLSLSSPLFVSSSPNSSSSPPKTLLRCACQQFDPASLRQNEEELDEEEGEKDGRVGADDFSSLDLESMEEEARDVVREYSASLSRELDIDEDIEEKKKFSEKQKLQRSSSKHFQIPDHLLPRIAIVGRPNVGKSALFNRLVGGNRAIVVDEPGVTRDRLYGRSFWGDREFIVVDTGGVVTFSKSQADCMEQLAITTTVGMDGISLASREAAVARMPSMIERQAVAAVEEAAVIIFLVDGQAGLIAADVEIADWLRKKYSNKCIILAVNKCESPRKGLMQASEFWSLGFSPMPISALSGTGTGELLDVVCSELKNIEALDTSEVEENYVPSIAIVGRPNVGKSSILNALVGEDRTIVSPISGTTRDAIDTEFTGPDGQKYKLIDTAGIRRRAAVASSGSTTEALSVNRAFRAIRRSDVVALVIEAMACITEQDCRIAERIEREGKGCIIVINKWDTIPNKNQQTTTYYEQDVREKLRILDWAPIVYSTATSGHSAEKIITAASMVHKERSRRLGTSILNQVVQEALAFKPPPRTRGGKRGRVYYSTQAAIRPPTFVFFVNDAKLFPETYRRYMKKQLRSDAGFPGTPMRLLWRSRRRADNEGKTAGVNVQAPGSGGKLALPT</sequence>
<keyword evidence="4" id="KW-0677">Repeat</keyword>
<dbReference type="CDD" id="cd01894">
    <property type="entry name" value="EngA1"/>
    <property type="match status" value="1"/>
</dbReference>
<dbReference type="GO" id="GO:0009507">
    <property type="term" value="C:chloroplast"/>
    <property type="evidence" value="ECO:0007669"/>
    <property type="project" value="TreeGrafter"/>
</dbReference>
<dbReference type="Proteomes" id="UP000228380">
    <property type="component" value="Unplaced"/>
</dbReference>
<dbReference type="NCBIfam" id="TIGR03594">
    <property type="entry name" value="GTPase_EngA"/>
    <property type="match status" value="1"/>
</dbReference>
<evidence type="ECO:0000256" key="4">
    <source>
        <dbReference type="ARBA" id="ARBA00022737"/>
    </source>
</evidence>
<keyword evidence="10" id="KW-1185">Reference proteome</keyword>
<dbReference type="SUPFAM" id="SSF52540">
    <property type="entry name" value="P-loop containing nucleoside triphosphate hydrolases"/>
    <property type="match status" value="2"/>
</dbReference>
<evidence type="ECO:0000256" key="6">
    <source>
        <dbReference type="ARBA" id="ARBA00023134"/>
    </source>
</evidence>
<dbReference type="FunFam" id="3.30.300.20:FF:000004">
    <property type="entry name" value="GTPase Der"/>
    <property type="match status" value="1"/>
</dbReference>
<comment type="similarity">
    <text evidence="1">Belongs to the TRAFAC class TrmE-Era-EngA-EngB-Septin-like GTPase superfamily. EngA (Der) GTPase family.</text>
</comment>
<feature type="region of interest" description="Disordered" evidence="8">
    <location>
        <begin position="1"/>
        <end position="28"/>
    </location>
</feature>
<keyword evidence="3" id="KW-0690">Ribosome biogenesis</keyword>
<feature type="domain" description="EngA-type G" evidence="9">
    <location>
        <begin position="365"/>
        <end position="545"/>
    </location>
</feature>
<dbReference type="GeneID" id="103724064"/>
<dbReference type="CDD" id="cd01895">
    <property type="entry name" value="EngA2"/>
    <property type="match status" value="1"/>
</dbReference>
<evidence type="ECO:0000259" key="9">
    <source>
        <dbReference type="PROSITE" id="PS51712"/>
    </source>
</evidence>
<dbReference type="GO" id="GO:0042254">
    <property type="term" value="P:ribosome biogenesis"/>
    <property type="evidence" value="ECO:0007669"/>
    <property type="project" value="UniProtKB-KW"/>
</dbReference>
<evidence type="ECO:0000256" key="7">
    <source>
        <dbReference type="ARBA" id="ARBA00032345"/>
    </source>
</evidence>
<dbReference type="InterPro" id="IPR031166">
    <property type="entry name" value="G_ENGA"/>
</dbReference>
<keyword evidence="5" id="KW-0547">Nucleotide-binding</keyword>
<dbReference type="HAMAP" id="MF_00195">
    <property type="entry name" value="GTPase_Der"/>
    <property type="match status" value="1"/>
</dbReference>
<dbReference type="Pfam" id="PF14714">
    <property type="entry name" value="KH_dom-like"/>
    <property type="match status" value="1"/>
</dbReference>
<proteinExistence type="inferred from homology"/>
<protein>
    <recommendedName>
        <fullName evidence="2">GTPase Der</fullName>
    </recommendedName>
    <alternativeName>
        <fullName evidence="7">GTP-binding protein EngA</fullName>
    </alternativeName>
</protein>
<feature type="region of interest" description="Disordered" evidence="8">
    <location>
        <begin position="72"/>
        <end position="94"/>
    </location>
</feature>
<accession>A0A8B8ZKQ5</accession>
<dbReference type="InterPro" id="IPR027417">
    <property type="entry name" value="P-loop_NTPase"/>
</dbReference>
<keyword evidence="6" id="KW-0342">GTP-binding</keyword>
<gene>
    <name evidence="11" type="primary">LOC103724064</name>
</gene>
<feature type="region of interest" description="Disordered" evidence="8">
    <location>
        <begin position="634"/>
        <end position="657"/>
    </location>
</feature>
<dbReference type="InterPro" id="IPR015946">
    <property type="entry name" value="KH_dom-like_a/b"/>
</dbReference>
<dbReference type="PRINTS" id="PR00326">
    <property type="entry name" value="GTP1OBG"/>
</dbReference>
<dbReference type="PANTHER" id="PTHR43834">
    <property type="entry name" value="GTPASE DER"/>
    <property type="match status" value="1"/>
</dbReference>
<evidence type="ECO:0000256" key="3">
    <source>
        <dbReference type="ARBA" id="ARBA00022517"/>
    </source>
</evidence>
<dbReference type="InterPro" id="IPR032859">
    <property type="entry name" value="KH_dom-like"/>
</dbReference>
<dbReference type="RefSeq" id="XP_038974771.1">
    <property type="nucleotide sequence ID" value="XM_039118843.1"/>
</dbReference>